<dbReference type="Proteomes" id="UP000018895">
    <property type="component" value="Unassembled WGS sequence"/>
</dbReference>
<protein>
    <submittedName>
        <fullName evidence="1">Uncharacterized protein</fullName>
    </submittedName>
</protein>
<name>W4QF92_9BACI</name>
<dbReference type="STRING" id="1236971.JCM9152_1727"/>
<dbReference type="AlphaFoldDB" id="W4QF92"/>
<evidence type="ECO:0000313" key="2">
    <source>
        <dbReference type="Proteomes" id="UP000018895"/>
    </source>
</evidence>
<dbReference type="EMBL" id="BAUU01000010">
    <property type="protein sequence ID" value="GAE30323.1"/>
    <property type="molecule type" value="Genomic_DNA"/>
</dbReference>
<evidence type="ECO:0000313" key="1">
    <source>
        <dbReference type="EMBL" id="GAE30323.1"/>
    </source>
</evidence>
<sequence>MLYPNISILIWSIWDYLDAEKSIFLAQLYDFVSHSNMQSYPMLSQYFAFERSL</sequence>
<reference evidence="1" key="1">
    <citation type="journal article" date="2014" name="Genome Announc.">
        <title>Draft Genome Sequences of Three Alkaliphilic Bacillus Strains, Bacillus wakoensis JCM 9140T, Bacillus akibai JCM 9157T, and Bacillus hemicellulosilyticus JCM 9152T.</title>
        <authorList>
            <person name="Yuki M."/>
            <person name="Oshima K."/>
            <person name="Suda W."/>
            <person name="Oshida Y."/>
            <person name="Kitamura K."/>
            <person name="Iida T."/>
            <person name="Hattori M."/>
            <person name="Ohkuma M."/>
        </authorList>
    </citation>
    <scope>NUCLEOTIDE SEQUENCE [LARGE SCALE GENOMIC DNA]</scope>
    <source>
        <strain evidence="1">JCM 9152</strain>
    </source>
</reference>
<gene>
    <name evidence="1" type="ORF">JCM9152_1727</name>
</gene>
<organism evidence="1 2">
    <name type="scientific">Halalkalibacter hemicellulosilyticusJCM 9152</name>
    <dbReference type="NCBI Taxonomy" id="1236971"/>
    <lineage>
        <taxon>Bacteria</taxon>
        <taxon>Bacillati</taxon>
        <taxon>Bacillota</taxon>
        <taxon>Bacilli</taxon>
        <taxon>Bacillales</taxon>
        <taxon>Bacillaceae</taxon>
        <taxon>Halalkalibacter</taxon>
    </lineage>
</organism>
<proteinExistence type="predicted"/>
<accession>W4QF92</accession>
<keyword evidence="2" id="KW-1185">Reference proteome</keyword>
<comment type="caution">
    <text evidence="1">The sequence shown here is derived from an EMBL/GenBank/DDBJ whole genome shotgun (WGS) entry which is preliminary data.</text>
</comment>